<dbReference type="SUPFAM" id="SSF46894">
    <property type="entry name" value="C-terminal effector domain of the bipartite response regulators"/>
    <property type="match status" value="1"/>
</dbReference>
<dbReference type="InterPro" id="IPR000792">
    <property type="entry name" value="Tscrpt_reg_LuxR_C"/>
</dbReference>
<gene>
    <name evidence="8" type="ORF">SD70_05420</name>
</gene>
<dbReference type="SMART" id="SM00448">
    <property type="entry name" value="REC"/>
    <property type="match status" value="1"/>
</dbReference>
<proteinExistence type="predicted"/>
<dbReference type="RefSeq" id="WP_041046341.1">
    <property type="nucleotide sequence ID" value="NZ_JXAK01000006.1"/>
</dbReference>
<organism evidence="8 9">
    <name type="scientific">Gordoniibacillus kamchatkensis</name>
    <dbReference type="NCBI Taxonomy" id="1590651"/>
    <lineage>
        <taxon>Bacteria</taxon>
        <taxon>Bacillati</taxon>
        <taxon>Bacillota</taxon>
        <taxon>Bacilli</taxon>
        <taxon>Bacillales</taxon>
        <taxon>Paenibacillaceae</taxon>
        <taxon>Gordoniibacillus</taxon>
    </lineage>
</organism>
<comment type="caution">
    <text evidence="8">The sequence shown here is derived from an EMBL/GenBank/DDBJ whole genome shotgun (WGS) entry which is preliminary data.</text>
</comment>
<dbReference type="InterPro" id="IPR016032">
    <property type="entry name" value="Sig_transdc_resp-reg_C-effctor"/>
</dbReference>
<dbReference type="InterPro" id="IPR058245">
    <property type="entry name" value="NreC/VraR/RcsB-like_REC"/>
</dbReference>
<dbReference type="PANTHER" id="PTHR43214">
    <property type="entry name" value="TWO-COMPONENT RESPONSE REGULATOR"/>
    <property type="match status" value="1"/>
</dbReference>
<dbReference type="CDD" id="cd17535">
    <property type="entry name" value="REC_NarL-like"/>
    <property type="match status" value="1"/>
</dbReference>
<evidence type="ECO:0000313" key="8">
    <source>
        <dbReference type="EMBL" id="KIL41786.1"/>
    </source>
</evidence>
<keyword evidence="9" id="KW-1185">Reference proteome</keyword>
<dbReference type="CDD" id="cd06170">
    <property type="entry name" value="LuxR_C_like"/>
    <property type="match status" value="1"/>
</dbReference>
<dbReference type="SMART" id="SM00421">
    <property type="entry name" value="HTH_LUXR"/>
    <property type="match status" value="1"/>
</dbReference>
<evidence type="ECO:0000256" key="1">
    <source>
        <dbReference type="ARBA" id="ARBA00022553"/>
    </source>
</evidence>
<dbReference type="PANTHER" id="PTHR43214:SF43">
    <property type="entry name" value="TWO-COMPONENT RESPONSE REGULATOR"/>
    <property type="match status" value="1"/>
</dbReference>
<dbReference type="InterPro" id="IPR011006">
    <property type="entry name" value="CheY-like_superfamily"/>
</dbReference>
<keyword evidence="1 5" id="KW-0597">Phosphoprotein</keyword>
<keyword evidence="4" id="KW-0804">Transcription</keyword>
<feature type="modified residue" description="4-aspartylphosphate" evidence="5">
    <location>
        <position position="56"/>
    </location>
</feature>
<evidence type="ECO:0000259" key="7">
    <source>
        <dbReference type="PROSITE" id="PS50110"/>
    </source>
</evidence>
<feature type="domain" description="HTH luxR-type" evidence="6">
    <location>
        <begin position="141"/>
        <end position="198"/>
    </location>
</feature>
<dbReference type="InterPro" id="IPR001789">
    <property type="entry name" value="Sig_transdc_resp-reg_receiver"/>
</dbReference>
<evidence type="ECO:0000259" key="6">
    <source>
        <dbReference type="PROSITE" id="PS50043"/>
    </source>
</evidence>
<feature type="domain" description="Response regulatory" evidence="7">
    <location>
        <begin position="5"/>
        <end position="126"/>
    </location>
</feature>
<accession>A0ABR5AL76</accession>
<evidence type="ECO:0000256" key="3">
    <source>
        <dbReference type="ARBA" id="ARBA00023125"/>
    </source>
</evidence>
<dbReference type="Proteomes" id="UP000031967">
    <property type="component" value="Unassembled WGS sequence"/>
</dbReference>
<evidence type="ECO:0000256" key="2">
    <source>
        <dbReference type="ARBA" id="ARBA00023015"/>
    </source>
</evidence>
<dbReference type="InterPro" id="IPR039420">
    <property type="entry name" value="WalR-like"/>
</dbReference>
<evidence type="ECO:0008006" key="10">
    <source>
        <dbReference type="Google" id="ProtNLM"/>
    </source>
</evidence>
<evidence type="ECO:0000256" key="5">
    <source>
        <dbReference type="PROSITE-ProRule" id="PRU00169"/>
    </source>
</evidence>
<name>A0ABR5AL76_9BACL</name>
<dbReference type="PRINTS" id="PR00038">
    <property type="entry name" value="HTHLUXR"/>
</dbReference>
<keyword evidence="2" id="KW-0805">Transcription regulation</keyword>
<reference evidence="8 9" key="1">
    <citation type="submission" date="2014-12" db="EMBL/GenBank/DDBJ databases">
        <title>Draft genome sequence of Paenibacillus kamchatkensis strain B-2647.</title>
        <authorList>
            <person name="Karlyshev A.V."/>
            <person name="Kudryashova E.B."/>
        </authorList>
    </citation>
    <scope>NUCLEOTIDE SEQUENCE [LARGE SCALE GENOMIC DNA]</scope>
    <source>
        <strain evidence="8 9">VKM B-2647</strain>
    </source>
</reference>
<dbReference type="PROSITE" id="PS50110">
    <property type="entry name" value="RESPONSE_REGULATORY"/>
    <property type="match status" value="1"/>
</dbReference>
<protein>
    <recommendedName>
        <fullName evidence="10">DNA-binding response regulator</fullName>
    </recommendedName>
</protein>
<dbReference type="Pfam" id="PF00072">
    <property type="entry name" value="Response_reg"/>
    <property type="match status" value="1"/>
</dbReference>
<sequence>MSKIKVLLVEDDAFWRSRLSRDLGAEADIEVVGTATDREEAVAVLRRSEADVVLLDVNLTENNLDGLEAAREINRLSTQQRPIRIVMLTSIDEEDVIIRSFQNGATNYMTKSSCEDILKAIRDAYSGRSAIHPDAAPVLVREMQLSVLTPMEKEVYKWREKGLSKNQIAEKLFKSVNTIKSQLKSIRNKLRTDDRQDE</sequence>
<dbReference type="SUPFAM" id="SSF52172">
    <property type="entry name" value="CheY-like"/>
    <property type="match status" value="1"/>
</dbReference>
<dbReference type="Gene3D" id="3.40.50.2300">
    <property type="match status" value="1"/>
</dbReference>
<evidence type="ECO:0000256" key="4">
    <source>
        <dbReference type="ARBA" id="ARBA00023163"/>
    </source>
</evidence>
<keyword evidence="3" id="KW-0238">DNA-binding</keyword>
<evidence type="ECO:0000313" key="9">
    <source>
        <dbReference type="Proteomes" id="UP000031967"/>
    </source>
</evidence>
<dbReference type="EMBL" id="JXAK01000006">
    <property type="protein sequence ID" value="KIL41786.1"/>
    <property type="molecule type" value="Genomic_DNA"/>
</dbReference>
<dbReference type="Pfam" id="PF00196">
    <property type="entry name" value="GerE"/>
    <property type="match status" value="1"/>
</dbReference>
<dbReference type="PROSITE" id="PS50043">
    <property type="entry name" value="HTH_LUXR_2"/>
    <property type="match status" value="1"/>
</dbReference>